<keyword evidence="12" id="KW-0482">Metalloprotease</keyword>
<dbReference type="Proteomes" id="UP000054886">
    <property type="component" value="Unassembled WGS sequence"/>
</dbReference>
<evidence type="ECO:0000256" key="9">
    <source>
        <dbReference type="ARBA" id="ARBA00022790"/>
    </source>
</evidence>
<dbReference type="InterPro" id="IPR037518">
    <property type="entry name" value="MPN"/>
</dbReference>
<evidence type="ECO:0000256" key="13">
    <source>
        <dbReference type="ARBA" id="ARBA00023242"/>
    </source>
</evidence>
<evidence type="ECO:0000256" key="7">
    <source>
        <dbReference type="ARBA" id="ARBA00022670"/>
    </source>
</evidence>
<feature type="region of interest" description="Disordered" evidence="14">
    <location>
        <begin position="364"/>
        <end position="386"/>
    </location>
</feature>
<dbReference type="SMART" id="SM00232">
    <property type="entry name" value="JAB_MPN"/>
    <property type="match status" value="1"/>
</dbReference>
<dbReference type="GO" id="GO:0005737">
    <property type="term" value="C:cytoplasm"/>
    <property type="evidence" value="ECO:0007669"/>
    <property type="project" value="UniProtKB-SubCell"/>
</dbReference>
<evidence type="ECO:0000256" key="11">
    <source>
        <dbReference type="ARBA" id="ARBA00022833"/>
    </source>
</evidence>
<keyword evidence="9" id="KW-0736">Signalosome</keyword>
<keyword evidence="7" id="KW-0645">Protease</keyword>
<protein>
    <recommendedName>
        <fullName evidence="5">COP9 signalosome complex subunit 5</fullName>
    </recommendedName>
</protein>
<dbReference type="SUPFAM" id="SSF102712">
    <property type="entry name" value="JAB1/MPN domain"/>
    <property type="match status" value="1"/>
</dbReference>
<keyword evidence="8" id="KW-0479">Metal-binding</keyword>
<evidence type="ECO:0000256" key="10">
    <source>
        <dbReference type="ARBA" id="ARBA00022801"/>
    </source>
</evidence>
<evidence type="ECO:0000259" key="15">
    <source>
        <dbReference type="PROSITE" id="PS50249"/>
    </source>
</evidence>
<proteinExistence type="inferred from homology"/>
<evidence type="ECO:0000256" key="2">
    <source>
        <dbReference type="ARBA" id="ARBA00004496"/>
    </source>
</evidence>
<dbReference type="InterPro" id="IPR050242">
    <property type="entry name" value="JAMM_MPN+_peptidase_M67A"/>
</dbReference>
<reference evidence="16 17" key="1">
    <citation type="submission" date="2015-10" db="EMBL/GenBank/DDBJ databases">
        <title>Draft genomes sequences of Candida glabrata isolates 1A, 1B, 2A, 2B, 3A and 3B.</title>
        <authorList>
            <person name="Haavelsrud O.E."/>
            <person name="Gaustad P."/>
        </authorList>
    </citation>
    <scope>NUCLEOTIDE SEQUENCE [LARGE SCALE GENOMIC DNA]</scope>
    <source>
        <strain evidence="16">910700640</strain>
    </source>
</reference>
<dbReference type="AlphaFoldDB" id="A0A0W0D5X6"/>
<dbReference type="VEuPathDB" id="FungiDB:B1J91_G05676g"/>
<comment type="similarity">
    <text evidence="3">Belongs to the peptidase M67A family. CSN5 subfamily.</text>
</comment>
<dbReference type="GO" id="GO:0004222">
    <property type="term" value="F:metalloendopeptidase activity"/>
    <property type="evidence" value="ECO:0007669"/>
    <property type="project" value="EnsemblFungi"/>
</dbReference>
<gene>
    <name evidence="16" type="ORF">AO440_001719</name>
</gene>
<evidence type="ECO:0000256" key="5">
    <source>
        <dbReference type="ARBA" id="ARBA00014880"/>
    </source>
</evidence>
<dbReference type="Gene3D" id="3.40.140.10">
    <property type="entry name" value="Cytidine Deaminase, domain 2"/>
    <property type="match status" value="1"/>
</dbReference>
<keyword evidence="6" id="KW-0963">Cytoplasm</keyword>
<dbReference type="PhylomeDB" id="A0A0W0D5X6"/>
<dbReference type="GO" id="GO:0071444">
    <property type="term" value="P:cellular response to pheromone"/>
    <property type="evidence" value="ECO:0007669"/>
    <property type="project" value="EnsemblFungi"/>
</dbReference>
<evidence type="ECO:0000256" key="3">
    <source>
        <dbReference type="ARBA" id="ARBA00006008"/>
    </source>
</evidence>
<dbReference type="GO" id="GO:0008180">
    <property type="term" value="C:COP9 signalosome"/>
    <property type="evidence" value="ECO:0007669"/>
    <property type="project" value="UniProtKB-KW"/>
</dbReference>
<dbReference type="PROSITE" id="PS50249">
    <property type="entry name" value="MPN"/>
    <property type="match status" value="1"/>
</dbReference>
<comment type="subcellular location">
    <subcellularLocation>
        <location evidence="2">Cytoplasm</location>
    </subcellularLocation>
    <subcellularLocation>
        <location evidence="1">Nucleus</location>
    </subcellularLocation>
</comment>
<keyword evidence="11" id="KW-0862">Zinc</keyword>
<evidence type="ECO:0000256" key="14">
    <source>
        <dbReference type="SAM" id="MobiDB-lite"/>
    </source>
</evidence>
<keyword evidence="13" id="KW-0539">Nucleus</keyword>
<dbReference type="GO" id="GO:0000338">
    <property type="term" value="P:protein deneddylation"/>
    <property type="evidence" value="ECO:0007669"/>
    <property type="project" value="EnsemblFungi"/>
</dbReference>
<dbReference type="GO" id="GO:0070452">
    <property type="term" value="P:positive regulation of ergosterol biosynthetic process"/>
    <property type="evidence" value="ECO:0007669"/>
    <property type="project" value="EnsemblFungi"/>
</dbReference>
<evidence type="ECO:0000256" key="1">
    <source>
        <dbReference type="ARBA" id="ARBA00004123"/>
    </source>
</evidence>
<evidence type="ECO:0000313" key="16">
    <source>
        <dbReference type="EMBL" id="KTB07088.1"/>
    </source>
</evidence>
<evidence type="ECO:0000313" key="17">
    <source>
        <dbReference type="Proteomes" id="UP000054886"/>
    </source>
</evidence>
<dbReference type="GO" id="GO:0000747">
    <property type="term" value="P:conjugation with cellular fusion"/>
    <property type="evidence" value="ECO:0007669"/>
    <property type="project" value="EnsemblFungi"/>
</dbReference>
<dbReference type="PANTHER" id="PTHR10410">
    <property type="entry name" value="EUKARYOTIC TRANSLATION INITIATION FACTOR 3 -RELATED"/>
    <property type="match status" value="1"/>
</dbReference>
<dbReference type="FunFam" id="3.40.140.10:FF:000203">
    <property type="entry name" value="COP9 signalosome complex subunit 5"/>
    <property type="match status" value="1"/>
</dbReference>
<dbReference type="EMBL" id="LLZZ01000108">
    <property type="protein sequence ID" value="KTB07088.1"/>
    <property type="molecule type" value="Genomic_DNA"/>
</dbReference>
<keyword evidence="10" id="KW-0378">Hydrolase</keyword>
<evidence type="ECO:0000256" key="4">
    <source>
        <dbReference type="ARBA" id="ARBA00011098"/>
    </source>
</evidence>
<accession>A0A0W0D5X6</accession>
<dbReference type="CDD" id="cd08069">
    <property type="entry name" value="MPN_RPN11_CSN5"/>
    <property type="match status" value="1"/>
</dbReference>
<comment type="subunit">
    <text evidence="4">Component of the COP9 signalosome (CSN) complex.</text>
</comment>
<dbReference type="VEuPathDB" id="FungiDB:GWK60_G05489"/>
<dbReference type="VEuPathDB" id="FungiDB:GVI51_G05511"/>
<evidence type="ECO:0000256" key="8">
    <source>
        <dbReference type="ARBA" id="ARBA00022723"/>
    </source>
</evidence>
<organism evidence="16 17">
    <name type="scientific">Candida glabrata</name>
    <name type="common">Yeast</name>
    <name type="synonym">Torulopsis glabrata</name>
    <dbReference type="NCBI Taxonomy" id="5478"/>
    <lineage>
        <taxon>Eukaryota</taxon>
        <taxon>Fungi</taxon>
        <taxon>Dikarya</taxon>
        <taxon>Ascomycota</taxon>
        <taxon>Saccharomycotina</taxon>
        <taxon>Saccharomycetes</taxon>
        <taxon>Saccharomycetales</taxon>
        <taxon>Saccharomycetaceae</taxon>
        <taxon>Nakaseomyces</taxon>
    </lineage>
</organism>
<dbReference type="GO" id="GO:0006508">
    <property type="term" value="P:proteolysis"/>
    <property type="evidence" value="ECO:0007669"/>
    <property type="project" value="UniProtKB-KW"/>
</dbReference>
<comment type="caution">
    <text evidence="16">The sequence shown here is derived from an EMBL/GenBank/DDBJ whole genome shotgun (WGS) entry which is preliminary data.</text>
</comment>
<feature type="domain" description="MPN" evidence="15">
    <location>
        <begin position="74"/>
        <end position="216"/>
    </location>
</feature>
<evidence type="ECO:0000256" key="12">
    <source>
        <dbReference type="ARBA" id="ARBA00023049"/>
    </source>
</evidence>
<dbReference type="Pfam" id="PF01398">
    <property type="entry name" value="JAB"/>
    <property type="match status" value="1"/>
</dbReference>
<name>A0A0W0D5X6_CANGB</name>
<sequence>MDDFPSLNVSDLESKLLDYNIRDYEVQNSKHKNNIAGNEKESIDQLSLLNQVCSLKNRKAIDSTKNSPLFYQNVLLSKLACSKILCHATKGGNIEVMGMLLGNVIGNTFVIFDCFELPVEGTETMVNAHMESYEYMVQFYHEMVERSYTRNEENLNIIGWYHSHPGYDCWLSNIDMQTQSLNQQHQDPYLAIVVDPHKSKNDQKVRIGSFRTYQDQNDDTNFYELNTTVFDSELNKLENPLSVKIPFNSIESRNLESNYLQKLSETVKQWRNFKIMEKIENTAHTEDTTTNKSISTPGRIIQTAHEFAFAATSNGNGSRVNIMRSNSVSSIGSSSDIEMEDRNCSAFDSVASSINTIADPSRTSSIHTQMNNQNNQQERNSPKRPHILPAIQSSRYGVIFEGKDRPENKNFNIRTASAQDAFESKCIDDFHESLKNDYLTQKEILLRLKLRQYYRLRMYRDMFSK</sequence>
<dbReference type="InterPro" id="IPR000555">
    <property type="entry name" value="JAMM/MPN+_dom"/>
</dbReference>
<dbReference type="VEuPathDB" id="FungiDB:CAGL0G05676g"/>
<dbReference type="GO" id="GO:0046872">
    <property type="term" value="F:metal ion binding"/>
    <property type="evidence" value="ECO:0007669"/>
    <property type="project" value="UniProtKB-KW"/>
</dbReference>
<evidence type="ECO:0000256" key="6">
    <source>
        <dbReference type="ARBA" id="ARBA00022490"/>
    </source>
</evidence>